<evidence type="ECO:0000313" key="2">
    <source>
        <dbReference type="Proteomes" id="UP000595140"/>
    </source>
</evidence>
<dbReference type="Proteomes" id="UP000595140">
    <property type="component" value="Unassembled WGS sequence"/>
</dbReference>
<gene>
    <name evidence="1" type="ORF">CCAM_LOCUS26321</name>
</gene>
<reference evidence="1 2" key="1">
    <citation type="submission" date="2018-04" db="EMBL/GenBank/DDBJ databases">
        <authorList>
            <person name="Vogel A."/>
        </authorList>
    </citation>
    <scope>NUCLEOTIDE SEQUENCE [LARGE SCALE GENOMIC DNA]</scope>
</reference>
<accession>A0A484M7I9</accession>
<protein>
    <submittedName>
        <fullName evidence="1">Uncharacterized protein</fullName>
    </submittedName>
</protein>
<keyword evidence="2" id="KW-1185">Reference proteome</keyword>
<name>A0A484M7I9_9ASTE</name>
<evidence type="ECO:0000313" key="1">
    <source>
        <dbReference type="EMBL" id="VFQ84545.1"/>
    </source>
</evidence>
<dbReference type="AlphaFoldDB" id="A0A484M7I9"/>
<dbReference type="EMBL" id="OOIL02002775">
    <property type="protein sequence ID" value="VFQ84545.1"/>
    <property type="molecule type" value="Genomic_DNA"/>
</dbReference>
<organism evidence="1 2">
    <name type="scientific">Cuscuta campestris</name>
    <dbReference type="NCBI Taxonomy" id="132261"/>
    <lineage>
        <taxon>Eukaryota</taxon>
        <taxon>Viridiplantae</taxon>
        <taxon>Streptophyta</taxon>
        <taxon>Embryophyta</taxon>
        <taxon>Tracheophyta</taxon>
        <taxon>Spermatophyta</taxon>
        <taxon>Magnoliopsida</taxon>
        <taxon>eudicotyledons</taxon>
        <taxon>Gunneridae</taxon>
        <taxon>Pentapetalae</taxon>
        <taxon>asterids</taxon>
        <taxon>lamiids</taxon>
        <taxon>Solanales</taxon>
        <taxon>Convolvulaceae</taxon>
        <taxon>Cuscuteae</taxon>
        <taxon>Cuscuta</taxon>
        <taxon>Cuscuta subgen. Grammica</taxon>
        <taxon>Cuscuta sect. Cleistogrammica</taxon>
    </lineage>
</organism>
<dbReference type="OrthoDB" id="1716420at2759"/>
<sequence length="152" mass="17680">MPKRFARQFGMWQQIPNLSFHYSHELHRADGRNTVREAFILTYNEWRNNRFNHLVEDEMEPLPPNYVGDGCVENYINWFYFYGRRFIRNPAHHLEIGVDGSAGSLAIAVNALRRVRDSVLDAPAHEIQQVAAKALVNIDRAKTCRELKPCRG</sequence>
<proteinExistence type="predicted"/>